<evidence type="ECO:0000259" key="4">
    <source>
        <dbReference type="Pfam" id="PF07992"/>
    </source>
</evidence>
<sequence>MEFLETHRHFVIIGGGVAGLTAAKAIRDLDAEAQISIYGEEAGLPYNRIKLSKALFSDLQSDKVLIKKEKWFVQNKIDFYASTKITSIQAIDHTITAEGGQTIKYDKLLLCTGALNRILELDGASLPQVHQLRFREQAEQLKQALAPHDRVCIIGGGIQGIETAWSLHQAGYHVTIIEQAPRLMARQLNEEAAEILTKQIESLGTAVITGTAVNKIIGTNHVEGVALANGEVVPCKHVIYSIGIIPNIALAQQSGISVDRGIIVNQHMQSSVDDIYVAGDVAQFEGKIDGLWNTAMEQGRVAGTNMADTTATYQALIPMTVFTAYDMPLFSIGQVDKEACTNNDCSTKLEQKQGEAPYKKLFVEDGIICGAIVFDSVIAAAPYKEAIEQARSYQPSVVGKY</sequence>
<dbReference type="Gene3D" id="3.30.390.30">
    <property type="match status" value="1"/>
</dbReference>
<dbReference type="InterPro" id="IPR023753">
    <property type="entry name" value="FAD/NAD-binding_dom"/>
</dbReference>
<dbReference type="RefSeq" id="WP_210090746.1">
    <property type="nucleotide sequence ID" value="NZ_JAGGKG010000022.1"/>
</dbReference>
<evidence type="ECO:0000313" key="7">
    <source>
        <dbReference type="Proteomes" id="UP001519272"/>
    </source>
</evidence>
<keyword evidence="3" id="KW-0274">FAD</keyword>
<name>A0ABS4FX60_9BACL</name>
<dbReference type="PANTHER" id="PTHR43429:SF3">
    <property type="entry name" value="NITRITE REDUCTASE [NAD(P)H]"/>
    <property type="match status" value="1"/>
</dbReference>
<evidence type="ECO:0000313" key="6">
    <source>
        <dbReference type="EMBL" id="MBP1907163.1"/>
    </source>
</evidence>
<dbReference type="Pfam" id="PF07992">
    <property type="entry name" value="Pyr_redox_2"/>
    <property type="match status" value="1"/>
</dbReference>
<organism evidence="6 7">
    <name type="scientific">Paenibacillus turicensis</name>
    <dbReference type="NCBI Taxonomy" id="160487"/>
    <lineage>
        <taxon>Bacteria</taxon>
        <taxon>Bacillati</taxon>
        <taxon>Bacillota</taxon>
        <taxon>Bacilli</taxon>
        <taxon>Bacillales</taxon>
        <taxon>Paenibacillaceae</taxon>
        <taxon>Paenibacillus</taxon>
    </lineage>
</organism>
<evidence type="ECO:0000256" key="3">
    <source>
        <dbReference type="ARBA" id="ARBA00022827"/>
    </source>
</evidence>
<dbReference type="Gene3D" id="3.50.50.60">
    <property type="entry name" value="FAD/NAD(P)-binding domain"/>
    <property type="match status" value="2"/>
</dbReference>
<dbReference type="InterPro" id="IPR036188">
    <property type="entry name" value="FAD/NAD-bd_sf"/>
</dbReference>
<protein>
    <submittedName>
        <fullName evidence="6">Nitrite reductase (NADH) large subunit</fullName>
        <ecNumber evidence="6">1.7.1.15</ecNumber>
    </submittedName>
</protein>
<evidence type="ECO:0000256" key="1">
    <source>
        <dbReference type="ARBA" id="ARBA00001974"/>
    </source>
</evidence>
<dbReference type="PANTHER" id="PTHR43429">
    <property type="entry name" value="PYRIDINE NUCLEOTIDE-DISULFIDE OXIDOREDUCTASE DOMAIN-CONTAINING"/>
    <property type="match status" value="1"/>
</dbReference>
<dbReference type="SUPFAM" id="SSF51905">
    <property type="entry name" value="FAD/NAD(P)-binding domain"/>
    <property type="match status" value="1"/>
</dbReference>
<dbReference type="InterPro" id="IPR016156">
    <property type="entry name" value="FAD/NAD-linked_Rdtase_dimer_sf"/>
</dbReference>
<dbReference type="EC" id="1.7.1.15" evidence="6"/>
<evidence type="ECO:0000256" key="2">
    <source>
        <dbReference type="ARBA" id="ARBA00022630"/>
    </source>
</evidence>
<gene>
    <name evidence="6" type="ORF">J2Z32_003828</name>
</gene>
<comment type="caution">
    <text evidence="6">The sequence shown here is derived from an EMBL/GenBank/DDBJ whole genome shotgun (WGS) entry which is preliminary data.</text>
</comment>
<keyword evidence="7" id="KW-1185">Reference proteome</keyword>
<dbReference type="InterPro" id="IPR050260">
    <property type="entry name" value="FAD-bd_OxRdtase"/>
</dbReference>
<feature type="domain" description="FAD/NAD(P)-binding" evidence="4">
    <location>
        <begin position="9"/>
        <end position="299"/>
    </location>
</feature>
<evidence type="ECO:0000259" key="5">
    <source>
        <dbReference type="Pfam" id="PF18267"/>
    </source>
</evidence>
<dbReference type="PRINTS" id="PR00411">
    <property type="entry name" value="PNDRDTASEI"/>
</dbReference>
<proteinExistence type="predicted"/>
<dbReference type="InterPro" id="IPR041575">
    <property type="entry name" value="Rubredoxin_C"/>
</dbReference>
<accession>A0ABS4FX60</accession>
<reference evidence="6 7" key="1">
    <citation type="submission" date="2021-03" db="EMBL/GenBank/DDBJ databases">
        <title>Genomic Encyclopedia of Type Strains, Phase IV (KMG-IV): sequencing the most valuable type-strain genomes for metagenomic binning, comparative biology and taxonomic classification.</title>
        <authorList>
            <person name="Goeker M."/>
        </authorList>
    </citation>
    <scope>NUCLEOTIDE SEQUENCE [LARGE SCALE GENOMIC DNA]</scope>
    <source>
        <strain evidence="6 7">DSM 14349</strain>
    </source>
</reference>
<comment type="cofactor">
    <cofactor evidence="1">
        <name>FAD</name>
        <dbReference type="ChEBI" id="CHEBI:57692"/>
    </cofactor>
</comment>
<dbReference type="PRINTS" id="PR00368">
    <property type="entry name" value="FADPNR"/>
</dbReference>
<keyword evidence="6" id="KW-0560">Oxidoreductase</keyword>
<keyword evidence="2" id="KW-0285">Flavoprotein</keyword>
<dbReference type="Proteomes" id="UP001519272">
    <property type="component" value="Unassembled WGS sequence"/>
</dbReference>
<feature type="domain" description="NADH-rubredoxin oxidoreductase C-terminal" evidence="5">
    <location>
        <begin position="318"/>
        <end position="389"/>
    </location>
</feature>
<dbReference type="Pfam" id="PF18267">
    <property type="entry name" value="Rubredoxin_C"/>
    <property type="match status" value="1"/>
</dbReference>
<dbReference type="EMBL" id="JAGGKG010000022">
    <property type="protein sequence ID" value="MBP1907163.1"/>
    <property type="molecule type" value="Genomic_DNA"/>
</dbReference>
<dbReference type="GO" id="GO:0106316">
    <property type="term" value="F:nitrite reductase (NADH) activity"/>
    <property type="evidence" value="ECO:0007669"/>
    <property type="project" value="UniProtKB-EC"/>
</dbReference>